<name>A0A8S5P139_9CAUD</name>
<proteinExistence type="predicted"/>
<reference evidence="2" key="1">
    <citation type="journal article" date="2021" name="Proc. Natl. Acad. Sci. U.S.A.">
        <title>A Catalog of Tens of Thousands of Viruses from Human Metagenomes Reveals Hidden Associations with Chronic Diseases.</title>
        <authorList>
            <person name="Tisza M.J."/>
            <person name="Buck C.B."/>
        </authorList>
    </citation>
    <scope>NUCLEOTIDE SEQUENCE</scope>
    <source>
        <strain evidence="2">CtEqU3</strain>
    </source>
</reference>
<keyword evidence="1" id="KW-0812">Transmembrane</keyword>
<evidence type="ECO:0000313" key="2">
    <source>
        <dbReference type="EMBL" id="DAE00806.1"/>
    </source>
</evidence>
<organism evidence="2">
    <name type="scientific">Siphoviridae sp. ctEqU3</name>
    <dbReference type="NCBI Taxonomy" id="2825399"/>
    <lineage>
        <taxon>Viruses</taxon>
        <taxon>Duplodnaviria</taxon>
        <taxon>Heunggongvirae</taxon>
        <taxon>Uroviricota</taxon>
        <taxon>Caudoviricetes</taxon>
    </lineage>
</organism>
<sequence>MKKVKSALARFGPDVLLVCGVGTVAVGFGMIWLPLGVIVAGGALIAFSLLSGPGGDEQ</sequence>
<feature type="transmembrane region" description="Helical" evidence="1">
    <location>
        <begin position="7"/>
        <end position="25"/>
    </location>
</feature>
<dbReference type="EMBL" id="BK015311">
    <property type="protein sequence ID" value="DAE00806.1"/>
    <property type="molecule type" value="Genomic_DNA"/>
</dbReference>
<protein>
    <submittedName>
        <fullName evidence="2">Uncharacterized protein</fullName>
    </submittedName>
</protein>
<keyword evidence="1" id="KW-1133">Transmembrane helix</keyword>
<accession>A0A8S5P139</accession>
<keyword evidence="1" id="KW-0472">Membrane</keyword>
<feature type="transmembrane region" description="Helical" evidence="1">
    <location>
        <begin position="31"/>
        <end position="50"/>
    </location>
</feature>
<evidence type="ECO:0000256" key="1">
    <source>
        <dbReference type="SAM" id="Phobius"/>
    </source>
</evidence>